<dbReference type="EMBL" id="JWZX01001177">
    <property type="protein sequence ID" value="KOO34563.1"/>
    <property type="molecule type" value="Genomic_DNA"/>
</dbReference>
<evidence type="ECO:0000313" key="1">
    <source>
        <dbReference type="EMBL" id="KOO34563.1"/>
    </source>
</evidence>
<dbReference type="Gene3D" id="1.10.8.10">
    <property type="entry name" value="DNA helicase RuvA subunit, C-terminal domain"/>
    <property type="match status" value="1"/>
</dbReference>
<evidence type="ECO:0000313" key="2">
    <source>
        <dbReference type="Proteomes" id="UP000037460"/>
    </source>
</evidence>
<accession>A0A0M0K847</accession>
<organism evidence="1 2">
    <name type="scientific">Chrysochromulina tobinii</name>
    <dbReference type="NCBI Taxonomy" id="1460289"/>
    <lineage>
        <taxon>Eukaryota</taxon>
        <taxon>Haptista</taxon>
        <taxon>Haptophyta</taxon>
        <taxon>Prymnesiophyceae</taxon>
        <taxon>Prymnesiales</taxon>
        <taxon>Chrysochromulinaceae</taxon>
        <taxon>Chrysochromulina</taxon>
    </lineage>
</organism>
<protein>
    <submittedName>
        <fullName evidence="1">Uncharacterized protein</fullName>
    </submittedName>
</protein>
<dbReference type="AlphaFoldDB" id="A0A0M0K847"/>
<dbReference type="SUPFAM" id="SSF46934">
    <property type="entry name" value="UBA-like"/>
    <property type="match status" value="1"/>
</dbReference>
<gene>
    <name evidence="1" type="ORF">Ctob_013330</name>
</gene>
<name>A0A0M0K847_9EUKA</name>
<sequence>MGDCMSRDRSHDYYSTAVPRYAHYGGVFISEDAVNKLESFTGARRDACKRVLRDCDGNLNQAASRLLMAGGREIMSCPIPAGTNPGDTIFVHTPRGLVEIKVPEGFEGETLTFHLPSEQPAAVVTAREYVADAPVAVEATVQDAAPVTVEAPVDATAPAAAAPVDATAQAIPQAVAVASTGMAFACPPETVYVRPYRFGYRYGHYYDPYYDPFARPYYGYRSYYGYRYW</sequence>
<keyword evidence="2" id="KW-1185">Reference proteome</keyword>
<dbReference type="Proteomes" id="UP000037460">
    <property type="component" value="Unassembled WGS sequence"/>
</dbReference>
<comment type="caution">
    <text evidence="1">The sequence shown here is derived from an EMBL/GenBank/DDBJ whole genome shotgun (WGS) entry which is preliminary data.</text>
</comment>
<dbReference type="InterPro" id="IPR009060">
    <property type="entry name" value="UBA-like_sf"/>
</dbReference>
<proteinExistence type="predicted"/>
<reference evidence="2" key="1">
    <citation type="journal article" date="2015" name="PLoS Genet.">
        <title>Genome Sequence and Transcriptome Analyses of Chrysochromulina tobin: Metabolic Tools for Enhanced Algal Fitness in the Prominent Order Prymnesiales (Haptophyceae).</title>
        <authorList>
            <person name="Hovde B.T."/>
            <person name="Deodato C.R."/>
            <person name="Hunsperger H.M."/>
            <person name="Ryken S.A."/>
            <person name="Yost W."/>
            <person name="Jha R.K."/>
            <person name="Patterson J."/>
            <person name="Monnat R.J. Jr."/>
            <person name="Barlow S.B."/>
            <person name="Starkenburg S.R."/>
            <person name="Cattolico R.A."/>
        </authorList>
    </citation>
    <scope>NUCLEOTIDE SEQUENCE</scope>
    <source>
        <strain evidence="2">CCMP291</strain>
    </source>
</reference>